<sequence>RPSSLPQRSSRAPAGGSSLLAQSPSSLHPLRRPAALESSFSVAAARPRGSSPRALPLPQLQDSSKFRPLSIDISKFRPLSIDISKLPLETSNPSDPLGGLGHLPPLPLGKLALSTVQTGNVQAFVTTPDISQLPLQSSSSFPVPLGLQDSQRLLLASSGGKVVFPEKVTVVNDEQTSDTRTSSLRPVLLQDQLQNQQRPASPPPSSSTPVPTRIFLQDVPILNDSPFLRSENLEGVSILKALEALQPQNTKEFEPAFQKLEQNAEKNNDILRSFSNTAAVPKQIENFSFEVNKNAIKIVDPPQFGVPVRSNQLASFTSTVPLSQSNKDIQQRPNRSTLSKRTEPREIKALSLFFKKPSGLSKERQVPPYVWLWPGKTRDTRLPDFLTGPATHAL</sequence>
<feature type="compositionally biased region" description="Polar residues" evidence="1">
    <location>
        <begin position="1"/>
        <end position="10"/>
    </location>
</feature>
<comment type="caution">
    <text evidence="2">The sequence shown here is derived from an EMBL/GenBank/DDBJ whole genome shotgun (WGS) entry which is preliminary data.</text>
</comment>
<reference evidence="2" key="1">
    <citation type="journal article" date="2021" name="Sci. Adv.">
        <title>The American lobster genome reveals insights on longevity, neural, and immune adaptations.</title>
        <authorList>
            <person name="Polinski J.M."/>
            <person name="Zimin A.V."/>
            <person name="Clark K.F."/>
            <person name="Kohn A.B."/>
            <person name="Sadowski N."/>
            <person name="Timp W."/>
            <person name="Ptitsyn A."/>
            <person name="Khanna P."/>
            <person name="Romanova D.Y."/>
            <person name="Williams P."/>
            <person name="Greenwood S.J."/>
            <person name="Moroz L.L."/>
            <person name="Walt D.R."/>
            <person name="Bodnar A.G."/>
        </authorList>
    </citation>
    <scope>NUCLEOTIDE SEQUENCE</scope>
    <source>
        <strain evidence="2">GMGI-L3</strain>
    </source>
</reference>
<proteinExistence type="predicted"/>
<evidence type="ECO:0000313" key="3">
    <source>
        <dbReference type="Proteomes" id="UP000747542"/>
    </source>
</evidence>
<feature type="region of interest" description="Disordered" evidence="1">
    <location>
        <begin position="1"/>
        <end position="61"/>
    </location>
</feature>
<dbReference type="Proteomes" id="UP000747542">
    <property type="component" value="Unassembled WGS sequence"/>
</dbReference>
<accession>A0A8J5MMR2</accession>
<protein>
    <submittedName>
        <fullName evidence="2">Uncharacterized protein</fullName>
    </submittedName>
</protein>
<gene>
    <name evidence="2" type="ORF">Hamer_G015917</name>
</gene>
<feature type="region of interest" description="Disordered" evidence="1">
    <location>
        <begin position="323"/>
        <end position="342"/>
    </location>
</feature>
<evidence type="ECO:0000313" key="2">
    <source>
        <dbReference type="EMBL" id="KAG7156980.1"/>
    </source>
</evidence>
<feature type="compositionally biased region" description="Polar residues" evidence="1">
    <location>
        <begin position="323"/>
        <end position="339"/>
    </location>
</feature>
<keyword evidence="3" id="KW-1185">Reference proteome</keyword>
<organism evidence="2 3">
    <name type="scientific">Homarus americanus</name>
    <name type="common">American lobster</name>
    <dbReference type="NCBI Taxonomy" id="6706"/>
    <lineage>
        <taxon>Eukaryota</taxon>
        <taxon>Metazoa</taxon>
        <taxon>Ecdysozoa</taxon>
        <taxon>Arthropoda</taxon>
        <taxon>Crustacea</taxon>
        <taxon>Multicrustacea</taxon>
        <taxon>Malacostraca</taxon>
        <taxon>Eumalacostraca</taxon>
        <taxon>Eucarida</taxon>
        <taxon>Decapoda</taxon>
        <taxon>Pleocyemata</taxon>
        <taxon>Astacidea</taxon>
        <taxon>Nephropoidea</taxon>
        <taxon>Nephropidae</taxon>
        <taxon>Homarus</taxon>
    </lineage>
</organism>
<feature type="non-terminal residue" evidence="2">
    <location>
        <position position="394"/>
    </location>
</feature>
<dbReference type="EMBL" id="JAHLQT010038275">
    <property type="protein sequence ID" value="KAG7156980.1"/>
    <property type="molecule type" value="Genomic_DNA"/>
</dbReference>
<feature type="compositionally biased region" description="Low complexity" evidence="1">
    <location>
        <begin position="43"/>
        <end position="58"/>
    </location>
</feature>
<dbReference type="AlphaFoldDB" id="A0A8J5MMR2"/>
<name>A0A8J5MMR2_HOMAM</name>
<evidence type="ECO:0000256" key="1">
    <source>
        <dbReference type="SAM" id="MobiDB-lite"/>
    </source>
</evidence>